<dbReference type="InterPro" id="IPR036942">
    <property type="entry name" value="Beta-barrel_TonB_sf"/>
</dbReference>
<dbReference type="OrthoDB" id="8764943at2"/>
<dbReference type="GO" id="GO:0009279">
    <property type="term" value="C:cell outer membrane"/>
    <property type="evidence" value="ECO:0007669"/>
    <property type="project" value="UniProtKB-SubCell"/>
</dbReference>
<dbReference type="InterPro" id="IPR041700">
    <property type="entry name" value="OMP_b-brl_3"/>
</dbReference>
<evidence type="ECO:0000313" key="6">
    <source>
        <dbReference type="EMBL" id="TPN88954.1"/>
    </source>
</evidence>
<dbReference type="Gene3D" id="2.170.130.10">
    <property type="entry name" value="TonB-dependent receptor, plug domain"/>
    <property type="match status" value="1"/>
</dbReference>
<dbReference type="InterPro" id="IPR037066">
    <property type="entry name" value="Plug_dom_sf"/>
</dbReference>
<gene>
    <name evidence="6" type="ORF">FHK87_01680</name>
</gene>
<keyword evidence="2" id="KW-0472">Membrane</keyword>
<keyword evidence="3" id="KW-0998">Cell outer membrane</keyword>
<keyword evidence="7" id="KW-1185">Reference proteome</keyword>
<dbReference type="AlphaFoldDB" id="A0A504JE13"/>
<keyword evidence="4" id="KW-0732">Signal</keyword>
<evidence type="ECO:0000256" key="3">
    <source>
        <dbReference type="ARBA" id="ARBA00023237"/>
    </source>
</evidence>
<evidence type="ECO:0000313" key="7">
    <source>
        <dbReference type="Proteomes" id="UP000315540"/>
    </source>
</evidence>
<dbReference type="Pfam" id="PF14905">
    <property type="entry name" value="OMP_b-brl_3"/>
    <property type="match status" value="1"/>
</dbReference>
<protein>
    <submittedName>
        <fullName evidence="6">TonB-dependent receptor</fullName>
    </submittedName>
</protein>
<comment type="subcellular location">
    <subcellularLocation>
        <location evidence="1">Cell outer membrane</location>
    </subcellularLocation>
</comment>
<keyword evidence="6" id="KW-0675">Receptor</keyword>
<accession>A0A504JE13</accession>
<feature type="domain" description="Outer membrane protein beta-barrel" evidence="5">
    <location>
        <begin position="374"/>
        <end position="775"/>
    </location>
</feature>
<dbReference type="Proteomes" id="UP000315540">
    <property type="component" value="Unassembled WGS sequence"/>
</dbReference>
<reference evidence="6 7" key="1">
    <citation type="submission" date="2019-06" db="EMBL/GenBank/DDBJ databases">
        <authorList>
            <person name="Meng X."/>
        </authorList>
    </citation>
    <scope>NUCLEOTIDE SEQUENCE [LARGE SCALE GENOMIC DNA]</scope>
    <source>
        <strain evidence="6 7">M625</strain>
    </source>
</reference>
<name>A0A504JE13_9FLAO</name>
<dbReference type="RefSeq" id="WP_140589015.1">
    <property type="nucleotide sequence ID" value="NZ_VFWZ01000001.1"/>
</dbReference>
<sequence>MNIIIKIILLVIFCMLLCNNNHAQSIESISGYVKNNENQVLLGNVIVLSAKDSTVITGTSFFENEFLIDNLKQTKVILKFTSLAFKEMYMNIEYQGQADIDLGIVNVLENKNELDEVVLTSKSSLVKERADGTLEVNIANTTLATSTSVDEILRKSPGIVYNTDGEISVFGKGNAIIFLNGIRIASERLSTLSPTNIEKVEIINNPGPRYDAEGNAVINIITKINDEVGNKGVVKNYYTHNNFSGYDNRTNIDYSYVKGKWSINSSYGFLTGNDRHILTTTRSRKEPIDMFTSDLETDWQYDFNNFSNYTAGVQYNINKENYISFSYIGAYESLGGNQISKNIITDTATGIYQSNINVDQITSKNTFNINYYSKIDSLGSNIFIGGQYSSYNEDFENLITENNIIDMVEDNARINNIGENKIDIVSFQFDYTKTFPNTSIVEFGGKLGYVNINSNTDFFNIQNDGSLIIDEEISNTFTYLEKIPALYVNYKGKINTLNYSLGLRSELTTYDLTTSNRAGSKIENEYIDFFPNASINTTLSDHSNVYLSYTSRINRPRYSILNPFVVYQDALTSIQGNPNLQPSKVHAIEIGGTYNKWGLKAGYNYTIDPIDGGAFQSEENPRAYILQRRNVTKRHSYFISLSKNVNLKWWRSSNTITTTYDELKDNTGVFDISNNKKPYYYLYSQNSFDIKDWVTIFLTGWYLSEKQDGLNSERDYSSVNIGLEKKLFNKTTTFNIDFNDIFYKVRADGNYRAGITDIVYANIFNTRYIRFSLSYNFGKLKNDRYKNVNIGEPETKRAN</sequence>
<feature type="chain" id="PRO_5021193881" evidence="4">
    <location>
        <begin position="24"/>
        <end position="799"/>
    </location>
</feature>
<evidence type="ECO:0000256" key="1">
    <source>
        <dbReference type="ARBA" id="ARBA00004442"/>
    </source>
</evidence>
<organism evidence="6 7">
    <name type="scientific">Aquimarina algicola</name>
    <dbReference type="NCBI Taxonomy" id="2589995"/>
    <lineage>
        <taxon>Bacteria</taxon>
        <taxon>Pseudomonadati</taxon>
        <taxon>Bacteroidota</taxon>
        <taxon>Flavobacteriia</taxon>
        <taxon>Flavobacteriales</taxon>
        <taxon>Flavobacteriaceae</taxon>
        <taxon>Aquimarina</taxon>
    </lineage>
</organism>
<evidence type="ECO:0000259" key="5">
    <source>
        <dbReference type="Pfam" id="PF14905"/>
    </source>
</evidence>
<proteinExistence type="predicted"/>
<comment type="caution">
    <text evidence="6">The sequence shown here is derived from an EMBL/GenBank/DDBJ whole genome shotgun (WGS) entry which is preliminary data.</text>
</comment>
<dbReference type="Gene3D" id="2.40.170.20">
    <property type="entry name" value="TonB-dependent receptor, beta-barrel domain"/>
    <property type="match status" value="1"/>
</dbReference>
<dbReference type="EMBL" id="VFWZ01000001">
    <property type="protein sequence ID" value="TPN88954.1"/>
    <property type="molecule type" value="Genomic_DNA"/>
</dbReference>
<evidence type="ECO:0000256" key="4">
    <source>
        <dbReference type="SAM" id="SignalP"/>
    </source>
</evidence>
<dbReference type="SUPFAM" id="SSF56935">
    <property type="entry name" value="Porins"/>
    <property type="match status" value="1"/>
</dbReference>
<evidence type="ECO:0000256" key="2">
    <source>
        <dbReference type="ARBA" id="ARBA00023136"/>
    </source>
</evidence>
<feature type="signal peptide" evidence="4">
    <location>
        <begin position="1"/>
        <end position="23"/>
    </location>
</feature>